<dbReference type="Gene3D" id="3.30.365.10">
    <property type="entry name" value="Aldehyde oxidase/xanthine dehydrogenase, molybdopterin binding domain"/>
    <property type="match status" value="4"/>
</dbReference>
<comment type="cofactor">
    <cofactor evidence="3">
        <name>Mo-molybdopterin cytosine dinucleotide</name>
        <dbReference type="ChEBI" id="CHEBI:71308"/>
    </cofactor>
</comment>
<dbReference type="InterPro" id="IPR000674">
    <property type="entry name" value="Ald_Oxase/Xan_DH_a/b"/>
</dbReference>
<dbReference type="PANTHER" id="PTHR11908">
    <property type="entry name" value="XANTHINE DEHYDROGENASE"/>
    <property type="match status" value="1"/>
</dbReference>
<dbReference type="Pfam" id="PF01315">
    <property type="entry name" value="Ald_Xan_dh_C"/>
    <property type="match status" value="1"/>
</dbReference>
<keyword evidence="1" id="KW-0500">Molybdenum</keyword>
<dbReference type="InterPro" id="IPR046867">
    <property type="entry name" value="AldOxase/xan_DH_MoCoBD2"/>
</dbReference>
<dbReference type="EMBL" id="JAICBX010000002">
    <property type="protein sequence ID" value="MBW8637524.1"/>
    <property type="molecule type" value="Genomic_DNA"/>
</dbReference>
<protein>
    <submittedName>
        <fullName evidence="5">Xanthine dehydrogenase family protein molybdopterin-binding subunit</fullName>
    </submittedName>
</protein>
<dbReference type="SMART" id="SM01008">
    <property type="entry name" value="Ald_Xan_dh_C"/>
    <property type="match status" value="1"/>
</dbReference>
<keyword evidence="6" id="KW-1185">Reference proteome</keyword>
<gene>
    <name evidence="5" type="ORF">K1W69_10020</name>
</gene>
<dbReference type="FunFam" id="3.30.365.10:FF:000001">
    <property type="entry name" value="Xanthine dehydrogenase oxidase"/>
    <property type="match status" value="1"/>
</dbReference>
<dbReference type="Pfam" id="PF20256">
    <property type="entry name" value="MoCoBD_2"/>
    <property type="match status" value="1"/>
</dbReference>
<feature type="domain" description="Aldehyde oxidase/xanthine dehydrogenase a/b hammerhead" evidence="4">
    <location>
        <begin position="10"/>
        <end position="118"/>
    </location>
</feature>
<evidence type="ECO:0000259" key="4">
    <source>
        <dbReference type="SMART" id="SM01008"/>
    </source>
</evidence>
<dbReference type="InterPro" id="IPR016208">
    <property type="entry name" value="Ald_Oxase/xanthine_DH-like"/>
</dbReference>
<evidence type="ECO:0000256" key="1">
    <source>
        <dbReference type="ARBA" id="ARBA00022505"/>
    </source>
</evidence>
<dbReference type="GO" id="GO:0005506">
    <property type="term" value="F:iron ion binding"/>
    <property type="evidence" value="ECO:0007669"/>
    <property type="project" value="InterPro"/>
</dbReference>
<dbReference type="SUPFAM" id="SSF56003">
    <property type="entry name" value="Molybdenum cofactor-binding domain"/>
    <property type="match status" value="1"/>
</dbReference>
<dbReference type="PANTHER" id="PTHR11908:SF132">
    <property type="entry name" value="ALDEHYDE OXIDASE 1-RELATED"/>
    <property type="match status" value="1"/>
</dbReference>
<evidence type="ECO:0000256" key="3">
    <source>
        <dbReference type="ARBA" id="ARBA00053029"/>
    </source>
</evidence>
<accession>A0AAE3D0C4</accession>
<dbReference type="AlphaFoldDB" id="A0AAE3D0C4"/>
<evidence type="ECO:0000256" key="2">
    <source>
        <dbReference type="ARBA" id="ARBA00023002"/>
    </source>
</evidence>
<dbReference type="InterPro" id="IPR008274">
    <property type="entry name" value="AldOxase/xan_DH_MoCoBD1"/>
</dbReference>
<keyword evidence="2" id="KW-0560">Oxidoreductase</keyword>
<dbReference type="Pfam" id="PF02738">
    <property type="entry name" value="MoCoBD_1"/>
    <property type="match status" value="1"/>
</dbReference>
<dbReference type="SUPFAM" id="SSF54665">
    <property type="entry name" value="CO dehydrogenase molybdoprotein N-domain-like"/>
    <property type="match status" value="1"/>
</dbReference>
<evidence type="ECO:0000313" key="6">
    <source>
        <dbReference type="Proteomes" id="UP001196509"/>
    </source>
</evidence>
<reference evidence="5" key="1">
    <citation type="submission" date="2021-08" db="EMBL/GenBank/DDBJ databases">
        <title>Hoeflea bacterium WL0058 sp. nov., isolated from the sediment.</title>
        <authorList>
            <person name="Wang L."/>
            <person name="Zhang D."/>
        </authorList>
    </citation>
    <scope>NUCLEOTIDE SEQUENCE</scope>
    <source>
        <strain evidence="5">WL0058</strain>
    </source>
</reference>
<dbReference type="RefSeq" id="WP_220228224.1">
    <property type="nucleotide sequence ID" value="NZ_JAICBX010000002.1"/>
</dbReference>
<dbReference type="InterPro" id="IPR036856">
    <property type="entry name" value="Ald_Oxase/Xan_DH_a/b_sf"/>
</dbReference>
<dbReference type="GO" id="GO:0016491">
    <property type="term" value="F:oxidoreductase activity"/>
    <property type="evidence" value="ECO:0007669"/>
    <property type="project" value="UniProtKB-KW"/>
</dbReference>
<sequence length="746" mass="78943">MRPDLLEKVSGKAEFISDVSIDGMAFGKVVRSTEPHARIIGMDVSLAEQADGVVCILTGADIDLLTQTDWGLFYEDRPVIARDRVRYVGEPVAVVVADTQAGAEAASRLVAVDYEPLPICATPEQALAGDSPLLHDDFRPISDFYFKGTARGKAGTNVFQDYLLERGDVDSAEHSAHRIFEHSYSFPGIAHFAMEPHCAIARFDHAGLTVWSGAQSPTAVQKVLARVFGLPIARVRVIVPYVGGGFGGKASVKIEPLVAAAARKAGRPVKVLLSAEESMLTCRRLGARITIRTAVDAQGAILSRTGDIVMDGGAYADTGPAVALKSAHRLVGPYRLPNLRIRARAVYTNTVPGAAFRSIGGPQAVWATESHMDEIAAELGEDPVDFRSRHLLQRGDAVIDNLRPLDVDPAVMMDAAVEATTKGHNRASRGLALAVTDPGILPVAGAIVRVHADGSVEVRSMSVEIGQGVRGVLQRIVAETLSQPLEVVHILDPDTASAPYDWGTGASRSSMIMGLAVEKAAEDAVSKLFALASEVFELETTAISLAPGGLDIGDRSVSFRDLFHAAHGIDSGDVMGQASITPRSFDGKLAQAPLFWETAAAACTVSVDPETGVVALDTYAGVADIGRALNRPAAEGQEEGAAVQGLGHALFENLIFDEGQPMTAMPLLYRVPRLSDIPADWTTVLIENGDGLGPMGAKGMGEGGILGMAPAIANALARDHGVRLRDLPMTPERIWTALSARKTHAS</sequence>
<dbReference type="Gene3D" id="3.90.1170.50">
    <property type="entry name" value="Aldehyde oxidase/xanthine dehydrogenase, a/b hammerhead"/>
    <property type="match status" value="1"/>
</dbReference>
<dbReference type="InterPro" id="IPR037165">
    <property type="entry name" value="AldOxase/xan_DH_Mopterin-bd_sf"/>
</dbReference>
<name>A0AAE3D0C4_9HYPH</name>
<evidence type="ECO:0000313" key="5">
    <source>
        <dbReference type="EMBL" id="MBW8637524.1"/>
    </source>
</evidence>
<proteinExistence type="predicted"/>
<organism evidence="5 6">
    <name type="scientific">Flavimaribacter sediminis</name>
    <dbReference type="NCBI Taxonomy" id="2865987"/>
    <lineage>
        <taxon>Bacteria</taxon>
        <taxon>Pseudomonadati</taxon>
        <taxon>Pseudomonadota</taxon>
        <taxon>Alphaproteobacteria</taxon>
        <taxon>Hyphomicrobiales</taxon>
        <taxon>Rhizobiaceae</taxon>
        <taxon>Flavimaribacter</taxon>
    </lineage>
</organism>
<dbReference type="Proteomes" id="UP001196509">
    <property type="component" value="Unassembled WGS sequence"/>
</dbReference>
<comment type="caution">
    <text evidence="5">The sequence shown here is derived from an EMBL/GenBank/DDBJ whole genome shotgun (WGS) entry which is preliminary data.</text>
</comment>